<protein>
    <submittedName>
        <fullName evidence="1">Uncharacterized protein</fullName>
    </submittedName>
</protein>
<keyword evidence="2" id="KW-1185">Reference proteome</keyword>
<dbReference type="EMBL" id="VANI01000021">
    <property type="protein sequence ID" value="TLM74421.1"/>
    <property type="molecule type" value="Genomic_DNA"/>
</dbReference>
<comment type="caution">
    <text evidence="1">The sequence shown here is derived from an EMBL/GenBank/DDBJ whole genome shotgun (WGS) entry which is preliminary data.</text>
</comment>
<gene>
    <name evidence="1" type="ORF">FDY93_17380</name>
</gene>
<dbReference type="Proteomes" id="UP000306791">
    <property type="component" value="Unassembled WGS sequence"/>
</dbReference>
<name>A0ABY2UDR3_9GAMM</name>
<evidence type="ECO:0000313" key="2">
    <source>
        <dbReference type="Proteomes" id="UP000306791"/>
    </source>
</evidence>
<accession>A0ABY2UDR3</accession>
<proteinExistence type="predicted"/>
<organism evidence="1 2">
    <name type="scientific">Microbulbifer harenosus</name>
    <dbReference type="NCBI Taxonomy" id="2576840"/>
    <lineage>
        <taxon>Bacteria</taxon>
        <taxon>Pseudomonadati</taxon>
        <taxon>Pseudomonadota</taxon>
        <taxon>Gammaproteobacteria</taxon>
        <taxon>Cellvibrionales</taxon>
        <taxon>Microbulbiferaceae</taxon>
        <taxon>Microbulbifer</taxon>
    </lineage>
</organism>
<dbReference type="RefSeq" id="WP_138237020.1">
    <property type="nucleotide sequence ID" value="NZ_CP185860.1"/>
</dbReference>
<reference evidence="1 2" key="1">
    <citation type="submission" date="2019-05" db="EMBL/GenBank/DDBJ databases">
        <title>Microbulbifer harenosus sp. nov., an alginate-degrading bacterium isolated from coastal sand.</title>
        <authorList>
            <person name="Huang H."/>
            <person name="Mo K."/>
            <person name="Bao S."/>
        </authorList>
    </citation>
    <scope>NUCLEOTIDE SEQUENCE [LARGE SCALE GENOMIC DNA]</scope>
    <source>
        <strain evidence="1 2">HB161719</strain>
    </source>
</reference>
<sequence length="227" mass="26230">MAAGNSNDRPFHMRRWLSIQQAVDHLSALSEEPLTSDDLARLAEDHLLDLYWYRPGQMLSYIDLPEKPRTTLKHPLRLSPEHSSDWRAIVGVLRQRPALPAEENDTPTLQDTDGNRLRIAFDFSNRPEPFSSHWYPNYSELVVKRRDLDRLERELFSSDDEQPLAPDLLLDVIWQLEQMAMQNGQEGGAPAHDLDWLTHELCDRSHLDPVLLGRVLNAAERQHSAHH</sequence>
<evidence type="ECO:0000313" key="1">
    <source>
        <dbReference type="EMBL" id="TLM74421.1"/>
    </source>
</evidence>